<keyword evidence="1" id="KW-1133">Transmembrane helix</keyword>
<dbReference type="RefSeq" id="WP_317763378.1">
    <property type="nucleotide sequence ID" value="NZ_CP158977.1"/>
</dbReference>
<gene>
    <name evidence="2" type="ORF">GA842_10220</name>
</gene>
<dbReference type="Proteomes" id="UP001275867">
    <property type="component" value="Unassembled WGS sequence"/>
</dbReference>
<feature type="transmembrane region" description="Helical" evidence="1">
    <location>
        <begin position="38"/>
        <end position="59"/>
    </location>
</feature>
<keyword evidence="1" id="KW-0472">Membrane</keyword>
<evidence type="ECO:0000256" key="1">
    <source>
        <dbReference type="SAM" id="Phobius"/>
    </source>
</evidence>
<dbReference type="EMBL" id="WERX01000047">
    <property type="protein sequence ID" value="MDV7695212.1"/>
    <property type="molecule type" value="Genomic_DNA"/>
</dbReference>
<evidence type="ECO:0000313" key="2">
    <source>
        <dbReference type="EMBL" id="MDV7695212.1"/>
    </source>
</evidence>
<accession>A0AAP5WFZ9</accession>
<organism evidence="2 3">
    <name type="scientific">Pediococcus parvulus</name>
    <dbReference type="NCBI Taxonomy" id="54062"/>
    <lineage>
        <taxon>Bacteria</taxon>
        <taxon>Bacillati</taxon>
        <taxon>Bacillota</taxon>
        <taxon>Bacilli</taxon>
        <taxon>Lactobacillales</taxon>
        <taxon>Lactobacillaceae</taxon>
        <taxon>Pediococcus</taxon>
    </lineage>
</organism>
<comment type="caution">
    <text evidence="2">The sequence shown here is derived from an EMBL/GenBank/DDBJ whole genome shotgun (WGS) entry which is preliminary data.</text>
</comment>
<proteinExistence type="predicted"/>
<reference evidence="2" key="1">
    <citation type="submission" date="2019-10" db="EMBL/GenBank/DDBJ databases">
        <title>Malate fermentation in French cider.</title>
        <authorList>
            <person name="Cousin F.J."/>
            <person name="Medina Fernandez S."/>
            <person name="Misery B."/>
            <person name="Laplace J.-M."/>
            <person name="Cretenet M."/>
        </authorList>
    </citation>
    <scope>NUCLEOTIDE SEQUENCE</scope>
    <source>
        <strain evidence="2">UCMA15901</strain>
    </source>
</reference>
<keyword evidence="1" id="KW-0812">Transmembrane</keyword>
<protein>
    <submittedName>
        <fullName evidence="2">Uncharacterized protein</fullName>
    </submittedName>
</protein>
<dbReference type="AlphaFoldDB" id="A0AAP5WFZ9"/>
<feature type="transmembrane region" description="Helical" evidence="1">
    <location>
        <begin position="71"/>
        <end position="94"/>
    </location>
</feature>
<evidence type="ECO:0000313" key="3">
    <source>
        <dbReference type="Proteomes" id="UP001275867"/>
    </source>
</evidence>
<name>A0AAP5WFZ9_9LACO</name>
<sequence>MKNPNTVPELLQSFQSNFKNFKIFKHALFVNYALIPRIITWLGLITYFAGVLSFGLFALSIHMSIMPLFHVWLYQIIPMLLIPLSFTPGSIVYWCLTVWELATIYEVIEKIIREVGIRNLFRQVQKNSRLLQIGYAYELNPHENLILKQDPKTGSWTDTLAALPVDVQNQWEHISHIQEGKFGFQRATNYNAHAIQNFLKKRFPYKFTFLDVLPSIGALPFYWQTTDTPSEKIVFYFKNNDHKASYVLNNFTPDGHKIRKTLKQILIENLLIFIWW</sequence>